<feature type="domain" description="DUF7082" evidence="2">
    <location>
        <begin position="133"/>
        <end position="286"/>
    </location>
</feature>
<dbReference type="EMBL" id="CAIF01000193">
    <property type="protein sequence ID" value="CCH45337.1"/>
    <property type="molecule type" value="Genomic_DNA"/>
</dbReference>
<keyword evidence="3" id="KW-0648">Protein biosynthesis</keyword>
<keyword evidence="3" id="KW-0251">Elongation factor</keyword>
<feature type="compositionally biased region" description="Low complexity" evidence="1">
    <location>
        <begin position="392"/>
        <end position="409"/>
    </location>
</feature>
<dbReference type="HOGENOM" id="CLU_543158_0_0_1"/>
<evidence type="ECO:0000259" key="2">
    <source>
        <dbReference type="Pfam" id="PF23305"/>
    </source>
</evidence>
<feature type="region of interest" description="Disordered" evidence="1">
    <location>
        <begin position="381"/>
        <end position="420"/>
    </location>
</feature>
<evidence type="ECO:0000313" key="4">
    <source>
        <dbReference type="Proteomes" id="UP000009328"/>
    </source>
</evidence>
<dbReference type="GO" id="GO:0003746">
    <property type="term" value="F:translation elongation factor activity"/>
    <property type="evidence" value="ECO:0007669"/>
    <property type="project" value="UniProtKB-KW"/>
</dbReference>
<dbReference type="Proteomes" id="UP000009328">
    <property type="component" value="Unassembled WGS sequence"/>
</dbReference>
<dbReference type="AlphaFoldDB" id="K0KTJ4"/>
<dbReference type="eggNOG" id="ENOG502QTDM">
    <property type="taxonomic scope" value="Eukaryota"/>
</dbReference>
<feature type="compositionally biased region" description="Low complexity" evidence="1">
    <location>
        <begin position="310"/>
        <end position="348"/>
    </location>
</feature>
<organism evidence="3 4">
    <name type="scientific">Wickerhamomyces ciferrii (strain ATCC 14091 / BCRC 22168 / CBS 111 / JCM 3599 / NBRC 0793 / NRRL Y-1031 F-60-10)</name>
    <name type="common">Yeast</name>
    <name type="synonym">Pichia ciferrii</name>
    <dbReference type="NCBI Taxonomy" id="1206466"/>
    <lineage>
        <taxon>Eukaryota</taxon>
        <taxon>Fungi</taxon>
        <taxon>Dikarya</taxon>
        <taxon>Ascomycota</taxon>
        <taxon>Saccharomycotina</taxon>
        <taxon>Saccharomycetes</taxon>
        <taxon>Phaffomycetales</taxon>
        <taxon>Wickerhamomycetaceae</taxon>
        <taxon>Wickerhamomyces</taxon>
    </lineage>
</organism>
<dbReference type="STRING" id="1206466.K0KTJ4"/>
<feature type="region of interest" description="Disordered" evidence="1">
    <location>
        <begin position="1"/>
        <end position="65"/>
    </location>
</feature>
<sequence>MPNQIPKTQSFYGQTPSDQTNIPSTDNTSSNIPLNSDQGSNPTQSSNINQYPPPVNMQTATVTPQGLIPDPTTAEFQHSHAFQLPPPPPNSFPRHISLPTYAHILPKLIRASSINNEEYMKNDDQNNKFLNLKVTMEFQGDINSMTMNWTPKEIENSRRLVAIGFKQHFNHLVLNFKPIDQSDYIPGTPVISCIYWNQTNKFYVTSVDLITLLEYLVNSKFPVEEKNRIRRNLQSLKPLTVSKSNPKFYRFFQLIMNFQNPKPRHIEKDVKVLSWSALRESLQKVLSKYTIDPTTDGSHIGGNAIPYYDSNTSRTNTSTTTSTLNSNNSANSSAVNPSSTSSSSSSSNPFKGNHSNQLYNSIPDASNFNYSLQPPIQESFYPYYQYPPGVIPHPQGQQQPPPQSNSTPQNQPPPINYQQPFYNQPAHQIQYQQPSMGSYQDSQYQSTPQVHGPQPVSSSGLNQNPPSSSGTVQTPTGQDIANQGAPNPLLQGNTYNNMYYYQ</sequence>
<dbReference type="InterPro" id="IPR055509">
    <property type="entry name" value="DUF7082"/>
</dbReference>
<name>K0KTJ4_WICCF</name>
<evidence type="ECO:0000313" key="3">
    <source>
        <dbReference type="EMBL" id="CCH45337.1"/>
    </source>
</evidence>
<feature type="compositionally biased region" description="Polar residues" evidence="1">
    <location>
        <begin position="1"/>
        <end position="64"/>
    </location>
</feature>
<accession>K0KTJ4</accession>
<gene>
    <name evidence="3" type="ORF">BN7_4919</name>
</gene>
<proteinExistence type="predicted"/>
<feature type="region of interest" description="Disordered" evidence="1">
    <location>
        <begin position="300"/>
        <end position="358"/>
    </location>
</feature>
<reference evidence="3 4" key="1">
    <citation type="journal article" date="2012" name="Eukaryot. Cell">
        <title>Draft genome sequence of Wickerhamomyces ciferrii NRRL Y-1031 F-60-10.</title>
        <authorList>
            <person name="Schneider J."/>
            <person name="Andrea H."/>
            <person name="Blom J."/>
            <person name="Jaenicke S."/>
            <person name="Ruckert C."/>
            <person name="Schorsch C."/>
            <person name="Szczepanowski R."/>
            <person name="Farwick M."/>
            <person name="Goesmann A."/>
            <person name="Puhler A."/>
            <person name="Schaffer S."/>
            <person name="Tauch A."/>
            <person name="Kohler T."/>
            <person name="Brinkrolf K."/>
        </authorList>
    </citation>
    <scope>NUCLEOTIDE SEQUENCE [LARGE SCALE GENOMIC DNA]</scope>
    <source>
        <strain evidence="4">ATCC 14091 / BCRC 22168 / CBS 111 / JCM 3599 / NBRC 0793 / NRRL Y-1031 F-60-10</strain>
    </source>
</reference>
<dbReference type="InParanoid" id="K0KTJ4"/>
<comment type="caution">
    <text evidence="3">The sequence shown here is derived from an EMBL/GenBank/DDBJ whole genome shotgun (WGS) entry which is preliminary data.</text>
</comment>
<protein>
    <submittedName>
        <fullName evidence="3">Transcription elongation factor</fullName>
    </submittedName>
</protein>
<dbReference type="Pfam" id="PF23305">
    <property type="entry name" value="DUF7082"/>
    <property type="match status" value="1"/>
</dbReference>
<evidence type="ECO:0000256" key="1">
    <source>
        <dbReference type="SAM" id="MobiDB-lite"/>
    </source>
</evidence>
<dbReference type="PANTHER" id="PTHR39463">
    <property type="entry name" value="MEDUSA"/>
    <property type="match status" value="1"/>
</dbReference>
<dbReference type="GO" id="GO:0005634">
    <property type="term" value="C:nucleus"/>
    <property type="evidence" value="ECO:0007669"/>
    <property type="project" value="TreeGrafter"/>
</dbReference>
<feature type="compositionally biased region" description="Polar residues" evidence="1">
    <location>
        <begin position="349"/>
        <end position="358"/>
    </location>
</feature>
<keyword evidence="4" id="KW-1185">Reference proteome</keyword>
<feature type="region of interest" description="Disordered" evidence="1">
    <location>
        <begin position="434"/>
        <end position="491"/>
    </location>
</feature>
<dbReference type="PANTHER" id="PTHR39463:SF1">
    <property type="entry name" value="MEDUSA"/>
    <property type="match status" value="1"/>
</dbReference>